<dbReference type="Gene3D" id="3.40.630.30">
    <property type="match status" value="1"/>
</dbReference>
<evidence type="ECO:0000313" key="3">
    <source>
        <dbReference type="Proteomes" id="UP000181936"/>
    </source>
</evidence>
<reference evidence="2 3" key="1">
    <citation type="journal article" date="2016" name="Sci. Rep.">
        <title>Complete genome sequence and transcriptomic analysis of a novel marine strain Bacillus weihaiensis reveals the mechanism of brown algae degradation.</title>
        <authorList>
            <person name="Zhu Y."/>
            <person name="Chen P."/>
            <person name="Bao Y."/>
            <person name="Men Y."/>
            <person name="Zeng Y."/>
            <person name="Yang J."/>
            <person name="Sun J."/>
            <person name="Sun Y."/>
        </authorList>
    </citation>
    <scope>NUCLEOTIDE SEQUENCE [LARGE SCALE GENOMIC DNA]</scope>
    <source>
        <strain evidence="2 3">Alg07</strain>
    </source>
</reference>
<protein>
    <submittedName>
        <fullName evidence="2">GNAT family acetyltransferase</fullName>
    </submittedName>
</protein>
<dbReference type="OrthoDB" id="9798081at2"/>
<dbReference type="KEGG" id="bwh:A9C19_02395"/>
<dbReference type="PANTHER" id="PTHR43792:SF1">
    <property type="entry name" value="N-ACETYLTRANSFERASE DOMAIN-CONTAINING PROTEIN"/>
    <property type="match status" value="1"/>
</dbReference>
<dbReference type="InterPro" id="IPR016181">
    <property type="entry name" value="Acyl_CoA_acyltransferase"/>
</dbReference>
<dbReference type="InterPro" id="IPR051531">
    <property type="entry name" value="N-acetyltransferase"/>
</dbReference>
<keyword evidence="3" id="KW-1185">Reference proteome</keyword>
<evidence type="ECO:0000313" key="2">
    <source>
        <dbReference type="EMBL" id="APH03699.1"/>
    </source>
</evidence>
<accession>A0A1L3MMX2</accession>
<keyword evidence="2" id="KW-0808">Transferase</keyword>
<dbReference type="GO" id="GO:0016747">
    <property type="term" value="F:acyltransferase activity, transferring groups other than amino-acyl groups"/>
    <property type="evidence" value="ECO:0007669"/>
    <property type="project" value="InterPro"/>
</dbReference>
<gene>
    <name evidence="2" type="ORF">A9C19_02395</name>
</gene>
<sequence length="181" mass="21353">MVYIETERVRLRGWKKEDLEPFGQLNADQEVMRYFPSTLSQQETKAFQRVIQKEFDEYGYGLYAVEEKDSQAFIGFIGFHRATFEADFTPCIEIGWRLKKEVWGKGYATEGARACLKFGFDELGFQDVYSFTAERNEPSKRVMNKLGMSFVKRFNHPRMEKIHPLSEHVLYQLSSKKFKDE</sequence>
<feature type="domain" description="N-acetyltransferase" evidence="1">
    <location>
        <begin position="9"/>
        <end position="166"/>
    </location>
</feature>
<evidence type="ECO:0000259" key="1">
    <source>
        <dbReference type="PROSITE" id="PS51186"/>
    </source>
</evidence>
<dbReference type="STRING" id="1547283.A9C19_02395"/>
<name>A0A1L3MMX2_9BACI</name>
<organism evidence="2 3">
    <name type="scientific">Bacillus weihaiensis</name>
    <dbReference type="NCBI Taxonomy" id="1547283"/>
    <lineage>
        <taxon>Bacteria</taxon>
        <taxon>Bacillati</taxon>
        <taxon>Bacillota</taxon>
        <taxon>Bacilli</taxon>
        <taxon>Bacillales</taxon>
        <taxon>Bacillaceae</taxon>
        <taxon>Bacillus</taxon>
    </lineage>
</organism>
<dbReference type="RefSeq" id="WP_072578487.1">
    <property type="nucleotide sequence ID" value="NZ_CP016020.1"/>
</dbReference>
<dbReference type="EMBL" id="CP016020">
    <property type="protein sequence ID" value="APH03699.1"/>
    <property type="molecule type" value="Genomic_DNA"/>
</dbReference>
<dbReference type="Proteomes" id="UP000181936">
    <property type="component" value="Chromosome"/>
</dbReference>
<dbReference type="PANTHER" id="PTHR43792">
    <property type="entry name" value="GNAT FAMILY, PUTATIVE (AFU_ORTHOLOGUE AFUA_3G00765)-RELATED-RELATED"/>
    <property type="match status" value="1"/>
</dbReference>
<dbReference type="InterPro" id="IPR000182">
    <property type="entry name" value="GNAT_dom"/>
</dbReference>
<dbReference type="AlphaFoldDB" id="A0A1L3MMX2"/>
<proteinExistence type="predicted"/>
<dbReference type="Pfam" id="PF13302">
    <property type="entry name" value="Acetyltransf_3"/>
    <property type="match status" value="1"/>
</dbReference>
<dbReference type="PROSITE" id="PS51186">
    <property type="entry name" value="GNAT"/>
    <property type="match status" value="1"/>
</dbReference>
<dbReference type="SUPFAM" id="SSF55729">
    <property type="entry name" value="Acyl-CoA N-acyltransferases (Nat)"/>
    <property type="match status" value="1"/>
</dbReference>